<comment type="caution">
    <text evidence="2">The sequence shown here is derived from an EMBL/GenBank/DDBJ whole genome shotgun (WGS) entry which is preliminary data.</text>
</comment>
<protein>
    <submittedName>
        <fullName evidence="2">Uncharacterized protein</fullName>
    </submittedName>
</protein>
<keyword evidence="3" id="KW-1185">Reference proteome</keyword>
<organism evidence="2 3">
    <name type="scientific">Tanacetum coccineum</name>
    <dbReference type="NCBI Taxonomy" id="301880"/>
    <lineage>
        <taxon>Eukaryota</taxon>
        <taxon>Viridiplantae</taxon>
        <taxon>Streptophyta</taxon>
        <taxon>Embryophyta</taxon>
        <taxon>Tracheophyta</taxon>
        <taxon>Spermatophyta</taxon>
        <taxon>Magnoliopsida</taxon>
        <taxon>eudicotyledons</taxon>
        <taxon>Gunneridae</taxon>
        <taxon>Pentapetalae</taxon>
        <taxon>asterids</taxon>
        <taxon>campanulids</taxon>
        <taxon>Asterales</taxon>
        <taxon>Asteraceae</taxon>
        <taxon>Asteroideae</taxon>
        <taxon>Anthemideae</taxon>
        <taxon>Anthemidinae</taxon>
        <taxon>Tanacetum</taxon>
    </lineage>
</organism>
<evidence type="ECO:0000313" key="3">
    <source>
        <dbReference type="Proteomes" id="UP001151760"/>
    </source>
</evidence>
<feature type="region of interest" description="Disordered" evidence="1">
    <location>
        <begin position="232"/>
        <end position="265"/>
    </location>
</feature>
<evidence type="ECO:0000256" key="1">
    <source>
        <dbReference type="SAM" id="MobiDB-lite"/>
    </source>
</evidence>
<accession>A0ABQ4X0J1</accession>
<gene>
    <name evidence="2" type="ORF">Tco_0653492</name>
</gene>
<evidence type="ECO:0000313" key="2">
    <source>
        <dbReference type="EMBL" id="GJS58708.1"/>
    </source>
</evidence>
<reference evidence="2" key="1">
    <citation type="journal article" date="2022" name="Int. J. Mol. Sci.">
        <title>Draft Genome of Tanacetum Coccineum: Genomic Comparison of Closely Related Tanacetum-Family Plants.</title>
        <authorList>
            <person name="Yamashiro T."/>
            <person name="Shiraishi A."/>
            <person name="Nakayama K."/>
            <person name="Satake H."/>
        </authorList>
    </citation>
    <scope>NUCLEOTIDE SEQUENCE</scope>
</reference>
<sequence>MVSNLPLWPLSRYQNGCPTIYSHVDNSLVVVALRSAWPSMVQLALVAESERVDVEWEELSFNDWDDMKVDDGENPEESGEDKTNTILEVALGKLDEAWFDGTNEDEGDLEGIIDYLEPKSYDGFIDLDDEAYKERKYTIGSGEIYTKIKVLGIEEVPRTRDNVATIRAGVMKEMGEEGGTQGETGYEFSQDTLVKSSSIAIIIQSTKIMQALEQETRNLDVENKRKKNLKSLETLEADAYKPSQINHHVGRHSRHQADEPVNVEK</sequence>
<dbReference type="Proteomes" id="UP001151760">
    <property type="component" value="Unassembled WGS sequence"/>
</dbReference>
<proteinExistence type="predicted"/>
<dbReference type="EMBL" id="BQNB010009098">
    <property type="protein sequence ID" value="GJS58708.1"/>
    <property type="molecule type" value="Genomic_DNA"/>
</dbReference>
<feature type="compositionally biased region" description="Basic and acidic residues" evidence="1">
    <location>
        <begin position="255"/>
        <end position="265"/>
    </location>
</feature>
<reference evidence="2" key="2">
    <citation type="submission" date="2022-01" db="EMBL/GenBank/DDBJ databases">
        <authorList>
            <person name="Yamashiro T."/>
            <person name="Shiraishi A."/>
            <person name="Satake H."/>
            <person name="Nakayama K."/>
        </authorList>
    </citation>
    <scope>NUCLEOTIDE SEQUENCE</scope>
</reference>
<name>A0ABQ4X0J1_9ASTR</name>